<name>A0ABS4T9Y2_9PSEU</name>
<accession>A0ABS4T9Y2</accession>
<dbReference type="Proteomes" id="UP001519332">
    <property type="component" value="Unassembled WGS sequence"/>
</dbReference>
<keyword evidence="3" id="KW-1185">Reference proteome</keyword>
<comment type="caution">
    <text evidence="1">The sequence shown here is derived from an EMBL/GenBank/DDBJ whole genome shotgun (WGS) entry which is preliminary data.</text>
</comment>
<dbReference type="EMBL" id="JAGINW010000001">
    <property type="protein sequence ID" value="MBP2325685.1"/>
    <property type="molecule type" value="Genomic_DNA"/>
</dbReference>
<reference evidence="1 3" key="1">
    <citation type="submission" date="2021-03" db="EMBL/GenBank/DDBJ databases">
        <title>Sequencing the genomes of 1000 actinobacteria strains.</title>
        <authorList>
            <person name="Klenk H.-P."/>
        </authorList>
    </citation>
    <scope>NUCLEOTIDE SEQUENCE [LARGE SCALE GENOMIC DNA]</scope>
    <source>
        <strain evidence="1 3">DSM 46670</strain>
    </source>
</reference>
<dbReference type="EMBL" id="JAGINW010000001">
    <property type="protein sequence ID" value="MBP2320651.1"/>
    <property type="molecule type" value="Genomic_DNA"/>
</dbReference>
<sequence length="107" mass="11913">MATPPESTKHSLHYRLVTHARARWPQITDLDVRYRGQFAYATAHLDDGTTQPLIRLRYGGSAHHWGFGLYLASSDRYEDQILPSGLPIGSPEEALDCACGLYLGDPT</sequence>
<dbReference type="RefSeq" id="WP_245378152.1">
    <property type="nucleotide sequence ID" value="NZ_JAGINW010000001.1"/>
</dbReference>
<evidence type="ECO:0000313" key="1">
    <source>
        <dbReference type="EMBL" id="MBP2320651.1"/>
    </source>
</evidence>
<organism evidence="1 3">
    <name type="scientific">Kibdelosporangium banguiense</name>
    <dbReference type="NCBI Taxonomy" id="1365924"/>
    <lineage>
        <taxon>Bacteria</taxon>
        <taxon>Bacillati</taxon>
        <taxon>Actinomycetota</taxon>
        <taxon>Actinomycetes</taxon>
        <taxon>Pseudonocardiales</taxon>
        <taxon>Pseudonocardiaceae</taxon>
        <taxon>Kibdelosporangium</taxon>
    </lineage>
</organism>
<evidence type="ECO:0000313" key="3">
    <source>
        <dbReference type="Proteomes" id="UP001519332"/>
    </source>
</evidence>
<protein>
    <submittedName>
        <fullName evidence="1">Uncharacterized protein</fullName>
    </submittedName>
</protein>
<gene>
    <name evidence="1" type="ORF">JOF56_001036</name>
    <name evidence="2" type="ORF">JOF56_006070</name>
</gene>
<evidence type="ECO:0000313" key="2">
    <source>
        <dbReference type="EMBL" id="MBP2325685.1"/>
    </source>
</evidence>
<proteinExistence type="predicted"/>